<keyword evidence="3" id="KW-0813">Transport</keyword>
<reference evidence="6 7" key="1">
    <citation type="submission" date="2016-07" db="EMBL/GenBank/DDBJ databases">
        <title>Complete genome sequence of Altererythrobacter namhicola JCM 16345T, containing esterase-encoding genes.</title>
        <authorList>
            <person name="Cheng H."/>
            <person name="Wu Y.-H."/>
            <person name="Jian S.-L."/>
            <person name="Huo Y.-Y."/>
            <person name="Wang C.-S."/>
            <person name="Xu X.-W."/>
        </authorList>
    </citation>
    <scope>NUCLEOTIDE SEQUENCE [LARGE SCALE GENOMIC DNA]</scope>
    <source>
        <strain evidence="6 7">JCM 16345</strain>
    </source>
</reference>
<dbReference type="PATRIC" id="fig|645517.4.peg.248"/>
<evidence type="ECO:0000256" key="2">
    <source>
        <dbReference type="ARBA" id="ARBA00005695"/>
    </source>
</evidence>
<keyword evidence="7" id="KW-1185">Reference proteome</keyword>
<dbReference type="GO" id="GO:0030313">
    <property type="term" value="C:cell envelope"/>
    <property type="evidence" value="ECO:0007669"/>
    <property type="project" value="UniProtKB-SubCell"/>
</dbReference>
<proteinExistence type="inferred from homology"/>
<dbReference type="InterPro" id="IPR000914">
    <property type="entry name" value="SBP_5_dom"/>
</dbReference>
<dbReference type="Pfam" id="PF00496">
    <property type="entry name" value="SBP_bac_5"/>
    <property type="match status" value="1"/>
</dbReference>
<dbReference type="PROSITE" id="PS51257">
    <property type="entry name" value="PROKAR_LIPOPROTEIN"/>
    <property type="match status" value="1"/>
</dbReference>
<protein>
    <submittedName>
        <fullName evidence="6">Nickel-binding periplasmic protein</fullName>
    </submittedName>
</protein>
<dbReference type="Gene3D" id="3.10.105.10">
    <property type="entry name" value="Dipeptide-binding Protein, Domain 3"/>
    <property type="match status" value="1"/>
</dbReference>
<dbReference type="KEGG" id="anh:A6F65_00246"/>
<sequence>MRGIARSFLAGLTLLVAACSGSDDGIVRVVLAGEGQDLTNSGLRLAPGAQLARAATASGLVTFDAGGEVIPGLADSWIVTDDGRSYIFRLRNARWPDGTAIDGRTAAASLRRAISGLEGTSLALDLAPVAEVRAMAGRVVELRLSAPMPNLLQVLAQPELALRTNRQGLGPMMMEDGGEGTVDLAMRSPSSRGLPEDEDWAQDFRPVALSSASAEDAIAGFFDGQSDLVTGGRLDFWPLADPGPLSRGALRIDPAIGLFGLQVVRTNGVLSTPEGRDALSLALDRDALIEPFGIAGWSPTARIVPPALYGDANVPERWTQFSLEERRSEAGRRIASLVSQLGEDAARVTIYLPAGPGNDRLFAELDAQWRPLGLDLVREERRASAEIVLVDRTARFAGPRWYLNQFHCDLDRGVCSPEADDMIAAAVRGRSELPMAQIMEQAEAQMLQEAIYIPIGAPIRWSLVRGGLDAFVPNAWAFHPLPPLAQIPN</sequence>
<dbReference type="SUPFAM" id="SSF53850">
    <property type="entry name" value="Periplasmic binding protein-like II"/>
    <property type="match status" value="1"/>
</dbReference>
<dbReference type="AlphaFoldDB" id="A0A1C7D5J5"/>
<keyword evidence="4" id="KW-0732">Signal</keyword>
<dbReference type="EMBL" id="CP016545">
    <property type="protein sequence ID" value="ANU06573.1"/>
    <property type="molecule type" value="Genomic_DNA"/>
</dbReference>
<evidence type="ECO:0000259" key="5">
    <source>
        <dbReference type="Pfam" id="PF00496"/>
    </source>
</evidence>
<dbReference type="STRING" id="645517.A6F65_00246"/>
<dbReference type="Proteomes" id="UP000092698">
    <property type="component" value="Chromosome"/>
</dbReference>
<dbReference type="OrthoDB" id="9803988at2"/>
<evidence type="ECO:0000256" key="3">
    <source>
        <dbReference type="ARBA" id="ARBA00022448"/>
    </source>
</evidence>
<evidence type="ECO:0000313" key="6">
    <source>
        <dbReference type="EMBL" id="ANU06573.1"/>
    </source>
</evidence>
<dbReference type="InterPro" id="IPR039424">
    <property type="entry name" value="SBP_5"/>
</dbReference>
<evidence type="ECO:0000313" key="7">
    <source>
        <dbReference type="Proteomes" id="UP000092698"/>
    </source>
</evidence>
<feature type="domain" description="Solute-binding protein family 5" evidence="5">
    <location>
        <begin position="68"/>
        <end position="161"/>
    </location>
</feature>
<comment type="subcellular location">
    <subcellularLocation>
        <location evidence="1">Periplasm</location>
    </subcellularLocation>
</comment>
<dbReference type="Gene3D" id="3.40.190.10">
    <property type="entry name" value="Periplasmic binding protein-like II"/>
    <property type="match status" value="2"/>
</dbReference>
<organism evidence="6 7">
    <name type="scientific">Paraurantiacibacter namhicola</name>
    <dbReference type="NCBI Taxonomy" id="645517"/>
    <lineage>
        <taxon>Bacteria</taxon>
        <taxon>Pseudomonadati</taxon>
        <taxon>Pseudomonadota</taxon>
        <taxon>Alphaproteobacteria</taxon>
        <taxon>Sphingomonadales</taxon>
        <taxon>Erythrobacteraceae</taxon>
        <taxon>Paraurantiacibacter</taxon>
    </lineage>
</organism>
<evidence type="ECO:0000256" key="4">
    <source>
        <dbReference type="ARBA" id="ARBA00022729"/>
    </source>
</evidence>
<evidence type="ECO:0000256" key="1">
    <source>
        <dbReference type="ARBA" id="ARBA00004418"/>
    </source>
</evidence>
<dbReference type="RefSeq" id="WP_067784937.1">
    <property type="nucleotide sequence ID" value="NZ_CP016545.1"/>
</dbReference>
<dbReference type="GO" id="GO:1904680">
    <property type="term" value="F:peptide transmembrane transporter activity"/>
    <property type="evidence" value="ECO:0007669"/>
    <property type="project" value="TreeGrafter"/>
</dbReference>
<accession>A0A1C7D5J5</accession>
<name>A0A1C7D5J5_9SPHN</name>
<dbReference type="GO" id="GO:0015833">
    <property type="term" value="P:peptide transport"/>
    <property type="evidence" value="ECO:0007669"/>
    <property type="project" value="TreeGrafter"/>
</dbReference>
<gene>
    <name evidence="6" type="primary">nikA</name>
    <name evidence="6" type="ORF">A6F65_00246</name>
</gene>
<comment type="similarity">
    <text evidence="2">Belongs to the bacterial solute-binding protein 5 family.</text>
</comment>
<dbReference type="PANTHER" id="PTHR30290">
    <property type="entry name" value="PERIPLASMIC BINDING COMPONENT OF ABC TRANSPORTER"/>
    <property type="match status" value="1"/>
</dbReference>
<dbReference type="PANTHER" id="PTHR30290:SF10">
    <property type="entry name" value="PERIPLASMIC OLIGOPEPTIDE-BINDING PROTEIN-RELATED"/>
    <property type="match status" value="1"/>
</dbReference>